<accession>A0ACC6M970</accession>
<sequence>MLEFVIGGILIIIALLIVGLIFRKKVYDNVDQLEAWKMDIMNRNVTAELAKVKKLNLSGETLEKFEGWKDNWDYILTKELPDLEEYLLDAEESADKFRIKTAKKDLQQVDKALQKIENNIETMYKELDHLLNSEKYVRNEIEELEPKLKELKKYLLHNRTQFGKAENIFESELTKQEKRLSEYSSLTEEGNYIEAQGLIEELKQEVEKINDRISAFPELYRKCKQHIPEQMKELVRGMAEMEEDGYRVQQFGFDKELKQYENMLKAAMKELDNGEIQSIEESLVQMEDRLNEMFQLLEKEATSKSIVESHFPNEKQRLQTVKEQIESASEEMKELQKTYYLEETDLELLLSIEKWLDKTVNQFKNIEEDYEGRKANHLDIKEKLEIFSEEVSKLEKAQEDFQLQVKDLRKDELEAKEKIAELKKQLIYTEKKLQKSNIPGVPSFIINSLEESTEKCEVVLGYLERSPLDMGKVQHSITEAAKSVDHFVEQTNLLLDQARLVELAIQYGNRYRSSQPQLAAQLAEAEKLFRNHKYESALETAVQALEQVDANAMAKIEEMDKALQQMAN</sequence>
<keyword evidence="2" id="KW-1185">Reference proteome</keyword>
<dbReference type="Proteomes" id="UP001277972">
    <property type="component" value="Unassembled WGS sequence"/>
</dbReference>
<reference evidence="1" key="1">
    <citation type="submission" date="2023-11" db="EMBL/GenBank/DDBJ databases">
        <title>Gracilibacillus pellucida a moderately halophilic bacterium isolated from saline soil in Xinjiang province.</title>
        <authorList>
            <person name="Zhang Z."/>
            <person name="Tan F."/>
            <person name="Wang Y."/>
            <person name="Xia M."/>
        </authorList>
    </citation>
    <scope>NUCLEOTIDE SEQUENCE</scope>
    <source>
        <strain evidence="1">S3-1-1</strain>
    </source>
</reference>
<evidence type="ECO:0000313" key="2">
    <source>
        <dbReference type="Proteomes" id="UP001277972"/>
    </source>
</evidence>
<proteinExistence type="predicted"/>
<evidence type="ECO:0000313" key="1">
    <source>
        <dbReference type="EMBL" id="MDX8047505.1"/>
    </source>
</evidence>
<organism evidence="1 2">
    <name type="scientific">Gracilibacillus pellucidus</name>
    <dbReference type="NCBI Taxonomy" id="3095368"/>
    <lineage>
        <taxon>Bacteria</taxon>
        <taxon>Bacillati</taxon>
        <taxon>Bacillota</taxon>
        <taxon>Bacilli</taxon>
        <taxon>Bacillales</taxon>
        <taxon>Bacillaceae</taxon>
        <taxon>Gracilibacillus</taxon>
    </lineage>
</organism>
<name>A0ACC6M970_9BACI</name>
<comment type="caution">
    <text evidence="1">The sequence shown here is derived from an EMBL/GenBank/DDBJ whole genome shotgun (WGS) entry which is preliminary data.</text>
</comment>
<gene>
    <name evidence="1" type="primary">ezrA</name>
    <name evidence="1" type="ORF">SH601_16175</name>
</gene>
<protein>
    <submittedName>
        <fullName evidence="1">Septation ring formation regulator EzrA</fullName>
    </submittedName>
</protein>
<dbReference type="EMBL" id="JAWZSR010000013">
    <property type="protein sequence ID" value="MDX8047505.1"/>
    <property type="molecule type" value="Genomic_DNA"/>
</dbReference>